<feature type="transmembrane region" description="Helical" evidence="2">
    <location>
        <begin position="39"/>
        <end position="59"/>
    </location>
</feature>
<reference evidence="3" key="2">
    <citation type="submission" date="2020-09" db="EMBL/GenBank/DDBJ databases">
        <authorList>
            <person name="Sun Q."/>
            <person name="Zhou Y."/>
        </authorList>
    </citation>
    <scope>NUCLEOTIDE SEQUENCE</scope>
    <source>
        <strain evidence="3">CGMCC 1.15958</strain>
    </source>
</reference>
<evidence type="ECO:0000313" key="4">
    <source>
        <dbReference type="Proteomes" id="UP000609064"/>
    </source>
</evidence>
<feature type="region of interest" description="Disordered" evidence="1">
    <location>
        <begin position="76"/>
        <end position="112"/>
    </location>
</feature>
<protein>
    <recommendedName>
        <fullName evidence="5">VWA domain-containing protein</fullName>
    </recommendedName>
</protein>
<keyword evidence="2" id="KW-1133">Transmembrane helix</keyword>
<dbReference type="Proteomes" id="UP000609064">
    <property type="component" value="Unassembled WGS sequence"/>
</dbReference>
<gene>
    <name evidence="3" type="ORF">GCM10011514_14040</name>
</gene>
<organism evidence="3 4">
    <name type="scientific">Emticicia aquatilis</name>
    <dbReference type="NCBI Taxonomy" id="1537369"/>
    <lineage>
        <taxon>Bacteria</taxon>
        <taxon>Pseudomonadati</taxon>
        <taxon>Bacteroidota</taxon>
        <taxon>Cytophagia</taxon>
        <taxon>Cytophagales</taxon>
        <taxon>Leadbetterellaceae</taxon>
        <taxon>Emticicia</taxon>
    </lineage>
</organism>
<accession>A0A916YLQ7</accession>
<evidence type="ECO:0000256" key="1">
    <source>
        <dbReference type="SAM" id="MobiDB-lite"/>
    </source>
</evidence>
<evidence type="ECO:0000256" key="2">
    <source>
        <dbReference type="SAM" id="Phobius"/>
    </source>
</evidence>
<evidence type="ECO:0008006" key="5">
    <source>
        <dbReference type="Google" id="ProtNLM"/>
    </source>
</evidence>
<keyword evidence="2" id="KW-0472">Membrane</keyword>
<name>A0A916YLQ7_9BACT</name>
<dbReference type="RefSeq" id="WP_188765325.1">
    <property type="nucleotide sequence ID" value="NZ_BMKK01000002.1"/>
</dbReference>
<dbReference type="AlphaFoldDB" id="A0A916YLQ7"/>
<comment type="caution">
    <text evidence="3">The sequence shown here is derived from an EMBL/GenBank/DDBJ whole genome shotgun (WGS) entry which is preliminary data.</text>
</comment>
<sequence length="407" mass="47008">MQEEQQFHRFIREKLEGFSPEKSPEDWKKMKRKLLISKTLRFLYPTFGLLLLSLIYVVVSETPIVEFYMSSKPLSLELTPSEPEETTKTTTQSLPPAAESTKSSIEEPVSKLNESPVFPELYNETQEFDESNETEVKLNKITNKRLVFKDNLADDLAEKEIRFLSASAVSMSDKISRVRALGKTYELTSYDALDRNIDKWKNIVIVCDITSTMFPYTTQLFDWMNENTDNKSIKGIVFFTDCDSLGRQTRGRLPGKMFTVRTKDELVLWDTMFAAINNTENNKDKPENNIEAILYAQKNFPDADEIVMIADNSSEVKDMKLLSKVKKKVHIILCGETYRKNLAFQDDYVQIAKKTQGTIHTLEDDIENVSKVKDMSVVRVGNIYFRFHKGKFYTTKFLTRPNHTPNP</sequence>
<dbReference type="EMBL" id="BMKK01000002">
    <property type="protein sequence ID" value="GGD50995.1"/>
    <property type="molecule type" value="Genomic_DNA"/>
</dbReference>
<proteinExistence type="predicted"/>
<keyword evidence="2" id="KW-0812">Transmembrane</keyword>
<keyword evidence="4" id="KW-1185">Reference proteome</keyword>
<evidence type="ECO:0000313" key="3">
    <source>
        <dbReference type="EMBL" id="GGD50995.1"/>
    </source>
</evidence>
<reference evidence="3" key="1">
    <citation type="journal article" date="2014" name="Int. J. Syst. Evol. Microbiol.">
        <title>Complete genome sequence of Corynebacterium casei LMG S-19264T (=DSM 44701T), isolated from a smear-ripened cheese.</title>
        <authorList>
            <consortium name="US DOE Joint Genome Institute (JGI-PGF)"/>
            <person name="Walter F."/>
            <person name="Albersmeier A."/>
            <person name="Kalinowski J."/>
            <person name="Ruckert C."/>
        </authorList>
    </citation>
    <scope>NUCLEOTIDE SEQUENCE</scope>
    <source>
        <strain evidence="3">CGMCC 1.15958</strain>
    </source>
</reference>